<comment type="caution">
    <text evidence="2">The sequence shown here is derived from an EMBL/GenBank/DDBJ whole genome shotgun (WGS) entry which is preliminary data.</text>
</comment>
<protein>
    <submittedName>
        <fullName evidence="2">Uncharacterized protein</fullName>
    </submittedName>
</protein>
<proteinExistence type="predicted"/>
<feature type="compositionally biased region" description="Basic and acidic residues" evidence="1">
    <location>
        <begin position="1"/>
        <end position="11"/>
    </location>
</feature>
<feature type="compositionally biased region" description="Polar residues" evidence="1">
    <location>
        <begin position="53"/>
        <end position="62"/>
    </location>
</feature>
<dbReference type="Gramene" id="OIT28599">
    <property type="protein sequence ID" value="OIT28599"/>
    <property type="gene ID" value="A4A49_35381"/>
</dbReference>
<reference evidence="2" key="1">
    <citation type="submission" date="2016-11" db="EMBL/GenBank/DDBJ databases">
        <title>The genome of Nicotiana attenuata.</title>
        <authorList>
            <person name="Xu S."/>
            <person name="Brockmoeller T."/>
            <person name="Gaquerel E."/>
            <person name="Navarro A."/>
            <person name="Kuhl H."/>
            <person name="Gase K."/>
            <person name="Ling Z."/>
            <person name="Zhou W."/>
            <person name="Kreitzer C."/>
            <person name="Stanke M."/>
            <person name="Tang H."/>
            <person name="Lyons E."/>
            <person name="Pandey P."/>
            <person name="Pandey S.P."/>
            <person name="Timmermann B."/>
            <person name="Baldwin I.T."/>
        </authorList>
    </citation>
    <scope>NUCLEOTIDE SEQUENCE [LARGE SCALE GENOMIC DNA]</scope>
    <source>
        <strain evidence="2">UT</strain>
    </source>
</reference>
<organism evidence="2 3">
    <name type="scientific">Nicotiana attenuata</name>
    <name type="common">Coyote tobacco</name>
    <dbReference type="NCBI Taxonomy" id="49451"/>
    <lineage>
        <taxon>Eukaryota</taxon>
        <taxon>Viridiplantae</taxon>
        <taxon>Streptophyta</taxon>
        <taxon>Embryophyta</taxon>
        <taxon>Tracheophyta</taxon>
        <taxon>Spermatophyta</taxon>
        <taxon>Magnoliopsida</taxon>
        <taxon>eudicotyledons</taxon>
        <taxon>Gunneridae</taxon>
        <taxon>Pentapetalae</taxon>
        <taxon>asterids</taxon>
        <taxon>lamiids</taxon>
        <taxon>Solanales</taxon>
        <taxon>Solanaceae</taxon>
        <taxon>Nicotianoideae</taxon>
        <taxon>Nicotianeae</taxon>
        <taxon>Nicotiana</taxon>
    </lineage>
</organism>
<keyword evidence="3" id="KW-1185">Reference proteome</keyword>
<name>A0A314KIV3_NICAT</name>
<feature type="region of interest" description="Disordered" evidence="1">
    <location>
        <begin position="1"/>
        <end position="98"/>
    </location>
</feature>
<dbReference type="EMBL" id="MJEQ01002009">
    <property type="protein sequence ID" value="OIT28599.1"/>
    <property type="molecule type" value="Genomic_DNA"/>
</dbReference>
<feature type="compositionally biased region" description="Polar residues" evidence="1">
    <location>
        <begin position="81"/>
        <end position="90"/>
    </location>
</feature>
<dbReference type="Proteomes" id="UP000187609">
    <property type="component" value="Unassembled WGS sequence"/>
</dbReference>
<gene>
    <name evidence="2" type="ORF">A4A49_35381</name>
</gene>
<evidence type="ECO:0000313" key="2">
    <source>
        <dbReference type="EMBL" id="OIT28599.1"/>
    </source>
</evidence>
<evidence type="ECO:0000256" key="1">
    <source>
        <dbReference type="SAM" id="MobiDB-lite"/>
    </source>
</evidence>
<sequence>MDSPSEVREDEATCAQDNIVPDSQCQDNETHEVENSIPEDTNATKDNEDISEAENTPPNTSAEKNDHIPLAVDPIVDNIPSAPTNVSTETKAQKSIRKGKQPIWMKDYVTKTNPSHIAACILCQITCPMQAPLLNIKVISQDFPP</sequence>
<accession>A0A314KIV3</accession>
<evidence type="ECO:0000313" key="3">
    <source>
        <dbReference type="Proteomes" id="UP000187609"/>
    </source>
</evidence>
<dbReference type="AlphaFoldDB" id="A0A314KIV3"/>